<proteinExistence type="predicted"/>
<evidence type="ECO:0000313" key="4">
    <source>
        <dbReference type="Proteomes" id="UP000044841"/>
    </source>
</evidence>
<reference evidence="3 4" key="1">
    <citation type="submission" date="2015-07" db="EMBL/GenBank/DDBJ databases">
        <authorList>
            <person name="Noorani M."/>
        </authorList>
    </citation>
    <scope>NUCLEOTIDE SEQUENCE [LARGE SCALE GENOMIC DNA]</scope>
    <source>
        <strain evidence="3">BBA 69670</strain>
    </source>
</reference>
<evidence type="ECO:0000256" key="1">
    <source>
        <dbReference type="SAM" id="Phobius"/>
    </source>
</evidence>
<reference evidence="2" key="2">
    <citation type="submission" date="2021-01" db="EMBL/GenBank/DDBJ databases">
        <authorList>
            <person name="Kaushik A."/>
        </authorList>
    </citation>
    <scope>NUCLEOTIDE SEQUENCE</scope>
    <source>
        <strain evidence="2">AG2-2IIIB</strain>
    </source>
</reference>
<feature type="transmembrane region" description="Helical" evidence="1">
    <location>
        <begin position="73"/>
        <end position="93"/>
    </location>
</feature>
<feature type="transmembrane region" description="Helical" evidence="1">
    <location>
        <begin position="113"/>
        <end position="131"/>
    </location>
</feature>
<gene>
    <name evidence="2" type="ORF">RDB_LOCUS146362</name>
    <name evidence="3" type="ORF">RSOLAG22IIIB_05448</name>
</gene>
<organism evidence="3 4">
    <name type="scientific">Rhizoctonia solani</name>
    <dbReference type="NCBI Taxonomy" id="456999"/>
    <lineage>
        <taxon>Eukaryota</taxon>
        <taxon>Fungi</taxon>
        <taxon>Dikarya</taxon>
        <taxon>Basidiomycota</taxon>
        <taxon>Agaricomycotina</taxon>
        <taxon>Agaricomycetes</taxon>
        <taxon>Cantharellales</taxon>
        <taxon>Ceratobasidiaceae</taxon>
        <taxon>Rhizoctonia</taxon>
    </lineage>
</organism>
<keyword evidence="4" id="KW-1185">Reference proteome</keyword>
<protein>
    <submittedName>
        <fullName evidence="3">Uncharacterized protein</fullName>
    </submittedName>
</protein>
<dbReference type="EMBL" id="CAJMWT010005491">
    <property type="protein sequence ID" value="CAE6506641.1"/>
    <property type="molecule type" value="Genomic_DNA"/>
</dbReference>
<evidence type="ECO:0000313" key="2">
    <source>
        <dbReference type="EMBL" id="CAE6506641.1"/>
    </source>
</evidence>
<keyword evidence="1" id="KW-1133">Transmembrane helix</keyword>
<keyword evidence="1" id="KW-0812">Transmembrane</keyword>
<dbReference type="Proteomes" id="UP000663843">
    <property type="component" value="Unassembled WGS sequence"/>
</dbReference>
<keyword evidence="1" id="KW-0472">Membrane</keyword>
<name>A0A0K6G6A4_9AGAM</name>
<feature type="transmembrane region" description="Helical" evidence="1">
    <location>
        <begin position="33"/>
        <end position="52"/>
    </location>
</feature>
<dbReference type="Proteomes" id="UP000044841">
    <property type="component" value="Unassembled WGS sequence"/>
</dbReference>
<dbReference type="AlphaFoldDB" id="A0A0K6G6A4"/>
<dbReference type="EMBL" id="CYGV01001412">
    <property type="protein sequence ID" value="CUA74157.1"/>
    <property type="molecule type" value="Genomic_DNA"/>
</dbReference>
<accession>A0A0K6G6A4</accession>
<sequence>MTFATSLDTWLIASVWLASNSFGLNMSNLGVSSYWTIPLGYVMTLFHHAYLFRDLRRDPSLPIRRVYKFLFPGLILLWLAGGVASILSAVFFYEVPQIRNGVMGRDMVGIAQTIAGGMAFIEAGLLIVLWGKCIKFKFTSSFRPVGSTDGFDKARDKA</sequence>
<evidence type="ECO:0000313" key="3">
    <source>
        <dbReference type="EMBL" id="CUA74157.1"/>
    </source>
</evidence>